<dbReference type="Gene3D" id="2.170.15.10">
    <property type="entry name" value="Proaerolysin, chain A, domain 3"/>
    <property type="match status" value="1"/>
</dbReference>
<proteinExistence type="predicted"/>
<dbReference type="RefSeq" id="WP_179503188.1">
    <property type="nucleotide sequence ID" value="NZ_JACCAA010000001.1"/>
</dbReference>
<dbReference type="AlphaFoldDB" id="A0A7Y9S0U3"/>
<dbReference type="Proteomes" id="UP000540656">
    <property type="component" value="Unassembled WGS sequence"/>
</dbReference>
<evidence type="ECO:0000313" key="2">
    <source>
        <dbReference type="EMBL" id="NYG60232.1"/>
    </source>
</evidence>
<comment type="caution">
    <text evidence="2">The sequence shown here is derived from an EMBL/GenBank/DDBJ whole genome shotgun (WGS) entry which is preliminary data.</text>
</comment>
<sequence>MRKITLALLTLMVAAVLPFITQSTSHAASYKTVCEKGSGTSSGRCYKQRSAVVKKVRVVDAVPLINRSSKRVTMTCNFSSTITKEITAGGSASVTTSAEASFMKIAKASVSATYTLHASVRMSSAQAKSAGGTVTLKPGEKVVCQRIYSHVVFSVQPYTYSGTKIRWQKTRSVTVPSTLGVRIVD</sequence>
<feature type="signal peptide" evidence="1">
    <location>
        <begin position="1"/>
        <end position="27"/>
    </location>
</feature>
<evidence type="ECO:0000256" key="1">
    <source>
        <dbReference type="SAM" id="SignalP"/>
    </source>
</evidence>
<dbReference type="EMBL" id="JACCAA010000001">
    <property type="protein sequence ID" value="NYG60232.1"/>
    <property type="molecule type" value="Genomic_DNA"/>
</dbReference>
<feature type="chain" id="PRO_5031337142" evidence="1">
    <location>
        <begin position="28"/>
        <end position="185"/>
    </location>
</feature>
<keyword evidence="3" id="KW-1185">Reference proteome</keyword>
<evidence type="ECO:0000313" key="3">
    <source>
        <dbReference type="Proteomes" id="UP000540656"/>
    </source>
</evidence>
<name>A0A7Y9S0U3_9ACTN</name>
<accession>A0A7Y9S0U3</accession>
<reference evidence="2 3" key="1">
    <citation type="submission" date="2020-07" db="EMBL/GenBank/DDBJ databases">
        <title>Sequencing the genomes of 1000 actinobacteria strains.</title>
        <authorList>
            <person name="Klenk H.-P."/>
        </authorList>
    </citation>
    <scope>NUCLEOTIDE SEQUENCE [LARGE SCALE GENOMIC DNA]</scope>
    <source>
        <strain evidence="2 3">DSM 23819</strain>
    </source>
</reference>
<protein>
    <submittedName>
        <fullName evidence="2">Uncharacterized protein</fullName>
    </submittedName>
</protein>
<gene>
    <name evidence="2" type="ORF">BJ980_003155</name>
</gene>
<organism evidence="2 3">
    <name type="scientific">Nocardioides daedukensis</name>
    <dbReference type="NCBI Taxonomy" id="634462"/>
    <lineage>
        <taxon>Bacteria</taxon>
        <taxon>Bacillati</taxon>
        <taxon>Actinomycetota</taxon>
        <taxon>Actinomycetes</taxon>
        <taxon>Propionibacteriales</taxon>
        <taxon>Nocardioidaceae</taxon>
        <taxon>Nocardioides</taxon>
    </lineage>
</organism>
<keyword evidence="1" id="KW-0732">Signal</keyword>